<keyword evidence="1" id="KW-0732">Signal</keyword>
<dbReference type="RefSeq" id="WP_133880019.1">
    <property type="nucleotide sequence ID" value="NZ_MWIN01000012.1"/>
</dbReference>
<keyword evidence="3" id="KW-1185">Reference proteome</keyword>
<dbReference type="EMBL" id="SOBT01000008">
    <property type="protein sequence ID" value="TDU31439.1"/>
    <property type="molecule type" value="Genomic_DNA"/>
</dbReference>
<sequence length="115" mass="11581">MRLRVLSAAALLLVSAHASAAGPVGLNGLLAPVDRLVSSVVTGLLGTNHGQLLVLPALPAVALPGLVPLPAVPIPATQILAGLDAIPTTVKLMQAFAPLATAVYIPVVTPIFLNF</sequence>
<protein>
    <submittedName>
        <fullName evidence="2">Uncharacterized protein</fullName>
    </submittedName>
</protein>
<organism evidence="2 3">
    <name type="scientific">Panacagrimonas perspica</name>
    <dbReference type="NCBI Taxonomy" id="381431"/>
    <lineage>
        <taxon>Bacteria</taxon>
        <taxon>Pseudomonadati</taxon>
        <taxon>Pseudomonadota</taxon>
        <taxon>Gammaproteobacteria</taxon>
        <taxon>Nevskiales</taxon>
        <taxon>Nevskiaceae</taxon>
        <taxon>Panacagrimonas</taxon>
    </lineage>
</organism>
<feature type="signal peptide" evidence="1">
    <location>
        <begin position="1"/>
        <end position="20"/>
    </location>
</feature>
<evidence type="ECO:0000313" key="2">
    <source>
        <dbReference type="EMBL" id="TDU31439.1"/>
    </source>
</evidence>
<name>A0A4R7PCT6_9GAMM</name>
<accession>A0A4R7PCT6</accession>
<gene>
    <name evidence="2" type="ORF">DFR24_0808</name>
</gene>
<comment type="caution">
    <text evidence="2">The sequence shown here is derived from an EMBL/GenBank/DDBJ whole genome shotgun (WGS) entry which is preliminary data.</text>
</comment>
<evidence type="ECO:0000256" key="1">
    <source>
        <dbReference type="SAM" id="SignalP"/>
    </source>
</evidence>
<reference evidence="2 3" key="1">
    <citation type="submission" date="2019-03" db="EMBL/GenBank/DDBJ databases">
        <title>Genomic Encyclopedia of Type Strains, Phase IV (KMG-IV): sequencing the most valuable type-strain genomes for metagenomic binning, comparative biology and taxonomic classification.</title>
        <authorList>
            <person name="Goeker M."/>
        </authorList>
    </citation>
    <scope>NUCLEOTIDE SEQUENCE [LARGE SCALE GENOMIC DNA]</scope>
    <source>
        <strain evidence="2 3">DSM 26377</strain>
    </source>
</reference>
<feature type="chain" id="PRO_5030099607" evidence="1">
    <location>
        <begin position="21"/>
        <end position="115"/>
    </location>
</feature>
<dbReference type="Proteomes" id="UP000295341">
    <property type="component" value="Unassembled WGS sequence"/>
</dbReference>
<proteinExistence type="predicted"/>
<dbReference type="AlphaFoldDB" id="A0A4R7PCT6"/>
<evidence type="ECO:0000313" key="3">
    <source>
        <dbReference type="Proteomes" id="UP000295341"/>
    </source>
</evidence>